<comment type="caution">
    <text evidence="1">The sequence shown here is derived from an EMBL/GenBank/DDBJ whole genome shotgun (WGS) entry which is preliminary data.</text>
</comment>
<protein>
    <submittedName>
        <fullName evidence="1">Uncharacterized protein</fullName>
    </submittedName>
</protein>
<proteinExistence type="predicted"/>
<sequence length="34" mass="3854">MSQQPQQQQSNNNSKNQKHLDILISYANLSPDIA</sequence>
<evidence type="ECO:0000313" key="1">
    <source>
        <dbReference type="EMBL" id="MDR7193008.1"/>
    </source>
</evidence>
<dbReference type="EMBL" id="JAVDWO010000006">
    <property type="protein sequence ID" value="MDR7193008.1"/>
    <property type="molecule type" value="Genomic_DNA"/>
</dbReference>
<name>A0ABU1XW73_9GAMM</name>
<reference evidence="1 2" key="1">
    <citation type="submission" date="2023-07" db="EMBL/GenBank/DDBJ databases">
        <title>Sorghum-associated microbial communities from plants grown in Nebraska, USA.</title>
        <authorList>
            <person name="Schachtman D."/>
        </authorList>
    </citation>
    <scope>NUCLEOTIDE SEQUENCE [LARGE SCALE GENOMIC DNA]</scope>
    <source>
        <strain evidence="1 2">4099</strain>
    </source>
</reference>
<evidence type="ECO:0000313" key="2">
    <source>
        <dbReference type="Proteomes" id="UP001256588"/>
    </source>
</evidence>
<gene>
    <name evidence="1" type="ORF">J2W68_001736</name>
</gene>
<accession>A0ABU1XW73</accession>
<organism evidence="1 2">
    <name type="scientific">Luteimonas terrae</name>
    <dbReference type="NCBI Taxonomy" id="1530191"/>
    <lineage>
        <taxon>Bacteria</taxon>
        <taxon>Pseudomonadati</taxon>
        <taxon>Pseudomonadota</taxon>
        <taxon>Gammaproteobacteria</taxon>
        <taxon>Lysobacterales</taxon>
        <taxon>Lysobacteraceae</taxon>
        <taxon>Luteimonas</taxon>
    </lineage>
</organism>
<dbReference type="Proteomes" id="UP001256588">
    <property type="component" value="Unassembled WGS sequence"/>
</dbReference>
<keyword evidence="2" id="KW-1185">Reference proteome</keyword>